<keyword evidence="1" id="KW-1133">Transmembrane helix</keyword>
<feature type="transmembrane region" description="Helical" evidence="1">
    <location>
        <begin position="5"/>
        <end position="24"/>
    </location>
</feature>
<evidence type="ECO:0000256" key="1">
    <source>
        <dbReference type="SAM" id="Phobius"/>
    </source>
</evidence>
<organism evidence="2 3">
    <name type="scientific">Alcaligenes xylosoxydans xylosoxydans</name>
    <name type="common">Achromobacter xylosoxidans</name>
    <dbReference type="NCBI Taxonomy" id="85698"/>
    <lineage>
        <taxon>Bacteria</taxon>
        <taxon>Pseudomonadati</taxon>
        <taxon>Pseudomonadota</taxon>
        <taxon>Betaproteobacteria</taxon>
        <taxon>Burkholderiales</taxon>
        <taxon>Alcaligenaceae</taxon>
        <taxon>Achromobacter</taxon>
    </lineage>
</organism>
<accession>A0A0X8P1P0</accession>
<dbReference type="Proteomes" id="UP000060602">
    <property type="component" value="Chromosome"/>
</dbReference>
<dbReference type="RefSeq" id="WP_061073020.1">
    <property type="nucleotide sequence ID" value="NZ_CP014060.2"/>
</dbReference>
<feature type="transmembrane region" description="Helical" evidence="1">
    <location>
        <begin position="30"/>
        <end position="63"/>
    </location>
</feature>
<dbReference type="AlphaFoldDB" id="A0A0X8P1P0"/>
<name>A0A0X8P1P0_ALCXX</name>
<sequence>MEFLIVVAVLVGLVAGYFFLGMLLKLLLQWWLALVCAVPLILLAVSFSWLGAIAAVVGSLFLIGICQAWQESAAYLRLEARINKAFYFDDI</sequence>
<reference evidence="3" key="1">
    <citation type="submission" date="2015-12" db="EMBL/GenBank/DDBJ databases">
        <title>FDA dAtabase for Regulatory Grade micrObial Sequences (FDA-ARGOS): Supporting development and validation of Infectious Disease Dx tests.</title>
        <authorList>
            <person name="Case J."/>
            <person name="Tallon L."/>
            <person name="Sadzewicz L."/>
            <person name="Sengamalay N."/>
            <person name="Ott S."/>
            <person name="Godinez A."/>
            <person name="Nagaraj S."/>
            <person name="Nadendla S."/>
            <person name="Sichtig H."/>
        </authorList>
    </citation>
    <scope>NUCLEOTIDE SEQUENCE [LARGE SCALE GENOMIC DNA]</scope>
    <source>
        <strain evidence="3">FDAARGOS_147</strain>
    </source>
</reference>
<protein>
    <submittedName>
        <fullName evidence="2">Uncharacterized protein</fullName>
    </submittedName>
</protein>
<dbReference type="EMBL" id="CP014060">
    <property type="protein sequence ID" value="AMG38199.1"/>
    <property type="molecule type" value="Genomic_DNA"/>
</dbReference>
<proteinExistence type="predicted"/>
<gene>
    <name evidence="2" type="ORF">AL504_20570</name>
</gene>
<evidence type="ECO:0000313" key="2">
    <source>
        <dbReference type="EMBL" id="AMG38199.1"/>
    </source>
</evidence>
<evidence type="ECO:0000313" key="3">
    <source>
        <dbReference type="Proteomes" id="UP000060602"/>
    </source>
</evidence>
<keyword evidence="1" id="KW-0472">Membrane</keyword>
<keyword evidence="1" id="KW-0812">Transmembrane</keyword>